<reference evidence="3 4" key="2">
    <citation type="submission" date="2013-09" db="EMBL/GenBank/DDBJ databases">
        <title>Whole genome comparison of six Crocosphaera watsonii strains with differing phenotypes.</title>
        <authorList>
            <person name="Bench S.R."/>
            <person name="Heller P."/>
            <person name="Frank I."/>
            <person name="Arciniega M."/>
            <person name="Shilova I.N."/>
            <person name="Zehr J.P."/>
        </authorList>
    </citation>
    <scope>NUCLEOTIDE SEQUENCE [LARGE SCALE GENOMIC DNA]</scope>
    <source>
        <strain evidence="3 4">WH 8502</strain>
    </source>
</reference>
<evidence type="ECO:0000313" key="4">
    <source>
        <dbReference type="Proteomes" id="UP000018348"/>
    </source>
</evidence>
<gene>
    <name evidence="3" type="ORF">CWATWH8502_4712</name>
</gene>
<name>T2I926_CROWT</name>
<comment type="caution">
    <text evidence="3">The sequence shown here is derived from an EMBL/GenBank/DDBJ whole genome shotgun (WGS) entry which is preliminary data.</text>
</comment>
<feature type="chain" id="PRO_5004601574" evidence="1">
    <location>
        <begin position="34"/>
        <end position="143"/>
    </location>
</feature>
<dbReference type="Pfam" id="PF10517">
    <property type="entry name" value="DM13"/>
    <property type="match status" value="1"/>
</dbReference>
<evidence type="ECO:0000313" key="3">
    <source>
        <dbReference type="EMBL" id="CCQ49312.1"/>
    </source>
</evidence>
<evidence type="ECO:0000259" key="2">
    <source>
        <dbReference type="PROSITE" id="PS51549"/>
    </source>
</evidence>
<keyword evidence="1" id="KW-0732">Signal</keyword>
<feature type="domain" description="DM13" evidence="2">
    <location>
        <begin position="46"/>
        <end position="143"/>
    </location>
</feature>
<proteinExistence type="predicted"/>
<dbReference type="EMBL" id="CAQK01000114">
    <property type="protein sequence ID" value="CCQ49312.1"/>
    <property type="molecule type" value="Genomic_DNA"/>
</dbReference>
<organism evidence="3 4">
    <name type="scientific">Crocosphaera watsonii WH 8502</name>
    <dbReference type="NCBI Taxonomy" id="423474"/>
    <lineage>
        <taxon>Bacteria</taxon>
        <taxon>Bacillati</taxon>
        <taxon>Cyanobacteriota</taxon>
        <taxon>Cyanophyceae</taxon>
        <taxon>Oscillatoriophycideae</taxon>
        <taxon>Chroococcales</taxon>
        <taxon>Aphanothecaceae</taxon>
        <taxon>Crocosphaera</taxon>
    </lineage>
</organism>
<dbReference type="PROSITE" id="PS51549">
    <property type="entry name" value="DM13"/>
    <property type="match status" value="1"/>
</dbReference>
<feature type="signal peptide" evidence="1">
    <location>
        <begin position="1"/>
        <end position="33"/>
    </location>
</feature>
<accession>T2I926</accession>
<evidence type="ECO:0000256" key="1">
    <source>
        <dbReference type="SAM" id="SignalP"/>
    </source>
</evidence>
<dbReference type="InterPro" id="IPR019545">
    <property type="entry name" value="DM13_domain"/>
</dbReference>
<sequence length="143" mass="16142">MKKNLQLMGKMMKQVIWLLSALTIAMSPTLVKAEDILRGGQLIETGSFIGQGGHTVSGEFQIIKKGEIHYLVLQDNFKFDGAPDPKIGFSLNDEFSEDTLFSGLNLDQGKQIYRLPFDFNPDKYNEVTLWCDKFNADLAEAKY</sequence>
<protein>
    <submittedName>
        <fullName evidence="3">Twin-arginine translocation pathway signal sequence domain protein, putative</fullName>
    </submittedName>
</protein>
<dbReference type="Proteomes" id="UP000018348">
    <property type="component" value="Unassembled WGS sequence"/>
</dbReference>
<reference evidence="3 4" key="1">
    <citation type="submission" date="2013-01" db="EMBL/GenBank/DDBJ databases">
        <authorList>
            <person name="Bench S."/>
        </authorList>
    </citation>
    <scope>NUCLEOTIDE SEQUENCE [LARGE SCALE GENOMIC DNA]</scope>
    <source>
        <strain evidence="3 4">WH 8502</strain>
    </source>
</reference>
<dbReference type="AlphaFoldDB" id="T2I926"/>